<dbReference type="Proteomes" id="UP001418222">
    <property type="component" value="Unassembled WGS sequence"/>
</dbReference>
<evidence type="ECO:0000256" key="4">
    <source>
        <dbReference type="ARBA" id="ARBA00022679"/>
    </source>
</evidence>
<keyword evidence="3" id="KW-0723">Serine/threonine-protein kinase</keyword>
<keyword evidence="7 10" id="KW-0067">ATP-binding</keyword>
<comment type="similarity">
    <text evidence="1">Belongs to the protein kinase superfamily. NEK Ser/Thr protein kinase family. NIMA subfamily.</text>
</comment>
<evidence type="ECO:0000256" key="1">
    <source>
        <dbReference type="ARBA" id="ARBA00010886"/>
    </source>
</evidence>
<name>A0AAP0BIJ1_9ASPA</name>
<organism evidence="12 13">
    <name type="scientific">Platanthera zijinensis</name>
    <dbReference type="NCBI Taxonomy" id="2320716"/>
    <lineage>
        <taxon>Eukaryota</taxon>
        <taxon>Viridiplantae</taxon>
        <taxon>Streptophyta</taxon>
        <taxon>Embryophyta</taxon>
        <taxon>Tracheophyta</taxon>
        <taxon>Spermatophyta</taxon>
        <taxon>Magnoliopsida</taxon>
        <taxon>Liliopsida</taxon>
        <taxon>Asparagales</taxon>
        <taxon>Orchidaceae</taxon>
        <taxon>Orchidoideae</taxon>
        <taxon>Orchideae</taxon>
        <taxon>Orchidinae</taxon>
        <taxon>Platanthera</taxon>
    </lineage>
</organism>
<evidence type="ECO:0000256" key="8">
    <source>
        <dbReference type="ARBA" id="ARBA00047899"/>
    </source>
</evidence>
<dbReference type="InterPro" id="IPR050660">
    <property type="entry name" value="NEK_Ser/Thr_kinase"/>
</dbReference>
<evidence type="ECO:0000313" key="12">
    <source>
        <dbReference type="EMBL" id="KAK8940706.1"/>
    </source>
</evidence>
<dbReference type="SUPFAM" id="SSF56112">
    <property type="entry name" value="Protein kinase-like (PK-like)"/>
    <property type="match status" value="1"/>
</dbReference>
<accession>A0AAP0BIJ1</accession>
<dbReference type="PROSITE" id="PS50011">
    <property type="entry name" value="PROTEIN_KINASE_DOM"/>
    <property type="match status" value="1"/>
</dbReference>
<dbReference type="InterPro" id="IPR000719">
    <property type="entry name" value="Prot_kinase_dom"/>
</dbReference>
<dbReference type="GO" id="GO:0055028">
    <property type="term" value="C:cortical microtubule"/>
    <property type="evidence" value="ECO:0007669"/>
    <property type="project" value="TreeGrafter"/>
</dbReference>
<dbReference type="GO" id="GO:0005524">
    <property type="term" value="F:ATP binding"/>
    <property type="evidence" value="ECO:0007669"/>
    <property type="project" value="UniProtKB-UniRule"/>
</dbReference>
<dbReference type="PROSITE" id="PS00108">
    <property type="entry name" value="PROTEIN_KINASE_ST"/>
    <property type="match status" value="1"/>
</dbReference>
<dbReference type="GO" id="GO:0004674">
    <property type="term" value="F:protein serine/threonine kinase activity"/>
    <property type="evidence" value="ECO:0007669"/>
    <property type="project" value="UniProtKB-KW"/>
</dbReference>
<sequence length="525" mass="59332">MERGGEEAYAVIEQIGRGAFGSALLVIHKAERRKYVMKRIRLAKQTEKFQRTAHQEMALMASLSNPYIVEYKDGWVEKQGSYVCIVTTYCEGGDMADKIKKARGSLFSEERVCKWLTQLLLAVDYLHSNRVLHRDLKCSNIFTTKDDDVRLGDFGLAKLLYSEDLTSSIVGTPNYMCPEILADIPYGYKSDIWSLASGCCMFEISAHHPPFRAPDMAGLLNKMNRSSISPMPTKYSSSLKRLIKSMLRKNPDHRPTAAELLRDSHLQPYLAKSFNPSPLFLAIKPTMTTYSEKQGKRRRDVKLMSSKVENNDPEPNLAVEPRTDLKPNFYNKVHDFELNRFEQTRVGHLDSETLVTKFVQRTSGRTSNNVIMDSTLLSKQVNSANDQQMIDKVGCIEHCKPAFFSKSGDGRSNIVTLPHLQRMKAPLFFIDDTGEVSSASTMALMQVENSQVEWESLSGIQQRADALESLLELCAQLLQQERLDELAGVLRPFGEETVSSRETAIWLTKSLITSTTKFGREAKIQ</sequence>
<comment type="caution">
    <text evidence="12">The sequence shown here is derived from an EMBL/GenBank/DDBJ whole genome shotgun (WGS) entry which is preliminary data.</text>
</comment>
<dbReference type="EC" id="2.7.11.1" evidence="2"/>
<dbReference type="GO" id="GO:0007017">
    <property type="term" value="P:microtubule-based process"/>
    <property type="evidence" value="ECO:0007669"/>
    <property type="project" value="TreeGrafter"/>
</dbReference>
<evidence type="ECO:0000259" key="11">
    <source>
        <dbReference type="PROSITE" id="PS50011"/>
    </source>
</evidence>
<dbReference type="PANTHER" id="PTHR43671">
    <property type="entry name" value="SERINE/THREONINE-PROTEIN KINASE NEK"/>
    <property type="match status" value="1"/>
</dbReference>
<evidence type="ECO:0000313" key="13">
    <source>
        <dbReference type="Proteomes" id="UP001418222"/>
    </source>
</evidence>
<comment type="catalytic activity">
    <reaction evidence="8">
        <text>L-threonyl-[protein] + ATP = O-phospho-L-threonyl-[protein] + ADP + H(+)</text>
        <dbReference type="Rhea" id="RHEA:46608"/>
        <dbReference type="Rhea" id="RHEA-COMP:11060"/>
        <dbReference type="Rhea" id="RHEA-COMP:11605"/>
        <dbReference type="ChEBI" id="CHEBI:15378"/>
        <dbReference type="ChEBI" id="CHEBI:30013"/>
        <dbReference type="ChEBI" id="CHEBI:30616"/>
        <dbReference type="ChEBI" id="CHEBI:61977"/>
        <dbReference type="ChEBI" id="CHEBI:456216"/>
        <dbReference type="EC" id="2.7.11.1"/>
    </reaction>
</comment>
<dbReference type="SMART" id="SM00220">
    <property type="entry name" value="S_TKc"/>
    <property type="match status" value="1"/>
</dbReference>
<keyword evidence="4" id="KW-0808">Transferase</keyword>
<dbReference type="EMBL" id="JBBWWQ010000008">
    <property type="protein sequence ID" value="KAK8940706.1"/>
    <property type="molecule type" value="Genomic_DNA"/>
</dbReference>
<keyword evidence="5 10" id="KW-0547">Nucleotide-binding</keyword>
<dbReference type="InterPro" id="IPR017441">
    <property type="entry name" value="Protein_kinase_ATP_BS"/>
</dbReference>
<evidence type="ECO:0000256" key="9">
    <source>
        <dbReference type="ARBA" id="ARBA00048679"/>
    </source>
</evidence>
<dbReference type="Pfam" id="PF00069">
    <property type="entry name" value="Pkinase"/>
    <property type="match status" value="1"/>
</dbReference>
<evidence type="ECO:0000256" key="5">
    <source>
        <dbReference type="ARBA" id="ARBA00022741"/>
    </source>
</evidence>
<keyword evidence="13" id="KW-1185">Reference proteome</keyword>
<dbReference type="Gene3D" id="3.30.200.20">
    <property type="entry name" value="Phosphorylase Kinase, domain 1"/>
    <property type="match status" value="1"/>
</dbReference>
<evidence type="ECO:0000256" key="10">
    <source>
        <dbReference type="PROSITE-ProRule" id="PRU10141"/>
    </source>
</evidence>
<evidence type="ECO:0000256" key="7">
    <source>
        <dbReference type="ARBA" id="ARBA00022840"/>
    </source>
</evidence>
<comment type="catalytic activity">
    <reaction evidence="9">
        <text>L-seryl-[protein] + ATP = O-phospho-L-seryl-[protein] + ADP + H(+)</text>
        <dbReference type="Rhea" id="RHEA:17989"/>
        <dbReference type="Rhea" id="RHEA-COMP:9863"/>
        <dbReference type="Rhea" id="RHEA-COMP:11604"/>
        <dbReference type="ChEBI" id="CHEBI:15378"/>
        <dbReference type="ChEBI" id="CHEBI:29999"/>
        <dbReference type="ChEBI" id="CHEBI:30616"/>
        <dbReference type="ChEBI" id="CHEBI:83421"/>
        <dbReference type="ChEBI" id="CHEBI:456216"/>
        <dbReference type="EC" id="2.7.11.1"/>
    </reaction>
</comment>
<dbReference type="AlphaFoldDB" id="A0AAP0BIJ1"/>
<evidence type="ECO:0000256" key="6">
    <source>
        <dbReference type="ARBA" id="ARBA00022777"/>
    </source>
</evidence>
<dbReference type="InterPro" id="IPR011009">
    <property type="entry name" value="Kinase-like_dom_sf"/>
</dbReference>
<evidence type="ECO:0000256" key="3">
    <source>
        <dbReference type="ARBA" id="ARBA00022527"/>
    </source>
</evidence>
<dbReference type="Gene3D" id="1.10.510.10">
    <property type="entry name" value="Transferase(Phosphotransferase) domain 1"/>
    <property type="match status" value="1"/>
</dbReference>
<gene>
    <name evidence="12" type="primary">NEK6</name>
    <name evidence="12" type="ORF">KSP39_PZI010645</name>
</gene>
<dbReference type="PROSITE" id="PS00107">
    <property type="entry name" value="PROTEIN_KINASE_ATP"/>
    <property type="match status" value="1"/>
</dbReference>
<reference evidence="12 13" key="1">
    <citation type="journal article" date="2022" name="Nat. Plants">
        <title>Genomes of leafy and leafless Platanthera orchids illuminate the evolution of mycoheterotrophy.</title>
        <authorList>
            <person name="Li M.H."/>
            <person name="Liu K.W."/>
            <person name="Li Z."/>
            <person name="Lu H.C."/>
            <person name="Ye Q.L."/>
            <person name="Zhang D."/>
            <person name="Wang J.Y."/>
            <person name="Li Y.F."/>
            <person name="Zhong Z.M."/>
            <person name="Liu X."/>
            <person name="Yu X."/>
            <person name="Liu D.K."/>
            <person name="Tu X.D."/>
            <person name="Liu B."/>
            <person name="Hao Y."/>
            <person name="Liao X.Y."/>
            <person name="Jiang Y.T."/>
            <person name="Sun W.H."/>
            <person name="Chen J."/>
            <person name="Chen Y.Q."/>
            <person name="Ai Y."/>
            <person name="Zhai J.W."/>
            <person name="Wu S.S."/>
            <person name="Zhou Z."/>
            <person name="Hsiao Y.Y."/>
            <person name="Wu W.L."/>
            <person name="Chen Y.Y."/>
            <person name="Lin Y.F."/>
            <person name="Hsu J.L."/>
            <person name="Li C.Y."/>
            <person name="Wang Z.W."/>
            <person name="Zhao X."/>
            <person name="Zhong W.Y."/>
            <person name="Ma X.K."/>
            <person name="Ma L."/>
            <person name="Huang J."/>
            <person name="Chen G.Z."/>
            <person name="Huang M.Z."/>
            <person name="Huang L."/>
            <person name="Peng D.H."/>
            <person name="Luo Y.B."/>
            <person name="Zou S.Q."/>
            <person name="Chen S.P."/>
            <person name="Lan S."/>
            <person name="Tsai W.C."/>
            <person name="Van de Peer Y."/>
            <person name="Liu Z.J."/>
        </authorList>
    </citation>
    <scope>NUCLEOTIDE SEQUENCE [LARGE SCALE GENOMIC DNA]</scope>
    <source>
        <strain evidence="12">Lor287</strain>
    </source>
</reference>
<evidence type="ECO:0000256" key="2">
    <source>
        <dbReference type="ARBA" id="ARBA00012513"/>
    </source>
</evidence>
<dbReference type="PANTHER" id="PTHR43671:SF98">
    <property type="entry name" value="SERINE_THREONINE-PROTEIN KINASE NEK11"/>
    <property type="match status" value="1"/>
</dbReference>
<proteinExistence type="inferred from homology"/>
<protein>
    <recommendedName>
        <fullName evidence="2">non-specific serine/threonine protein kinase</fullName>
        <ecNumber evidence="2">2.7.11.1</ecNumber>
    </recommendedName>
</protein>
<keyword evidence="6 12" id="KW-0418">Kinase</keyword>
<dbReference type="CDD" id="cd08215">
    <property type="entry name" value="STKc_Nek"/>
    <property type="match status" value="1"/>
</dbReference>
<feature type="binding site" evidence="10">
    <location>
        <position position="38"/>
    </location>
    <ligand>
        <name>ATP</name>
        <dbReference type="ChEBI" id="CHEBI:30616"/>
    </ligand>
</feature>
<dbReference type="InterPro" id="IPR008271">
    <property type="entry name" value="Ser/Thr_kinase_AS"/>
</dbReference>
<feature type="domain" description="Protein kinase" evidence="11">
    <location>
        <begin position="9"/>
        <end position="270"/>
    </location>
</feature>